<evidence type="ECO:0000313" key="4">
    <source>
        <dbReference type="Proteomes" id="UP000238655"/>
    </source>
</evidence>
<dbReference type="GO" id="GO:0019867">
    <property type="term" value="C:outer membrane"/>
    <property type="evidence" value="ECO:0007669"/>
    <property type="project" value="InterPro"/>
</dbReference>
<dbReference type="Gene3D" id="1.20.5.170">
    <property type="match status" value="1"/>
</dbReference>
<evidence type="ECO:0000256" key="1">
    <source>
        <dbReference type="SAM" id="MobiDB-lite"/>
    </source>
</evidence>
<dbReference type="AlphaFoldDB" id="A0A2S5DN48"/>
<dbReference type="EMBL" id="PQVP01000004">
    <property type="protein sequence ID" value="POZ80483.1"/>
    <property type="molecule type" value="Genomic_DNA"/>
</dbReference>
<comment type="caution">
    <text evidence="3">The sequence shown here is derived from an EMBL/GenBank/DDBJ whole genome shotgun (WGS) entry which is preliminary data.</text>
</comment>
<feature type="region of interest" description="Disordered" evidence="1">
    <location>
        <begin position="193"/>
        <end position="233"/>
    </location>
</feature>
<organism evidence="3 4">
    <name type="scientific">Burkholderia contaminans</name>
    <dbReference type="NCBI Taxonomy" id="488447"/>
    <lineage>
        <taxon>Bacteria</taxon>
        <taxon>Pseudomonadati</taxon>
        <taxon>Pseudomonadota</taxon>
        <taxon>Betaproteobacteria</taxon>
        <taxon>Burkholderiales</taxon>
        <taxon>Burkholderiaceae</taxon>
        <taxon>Burkholderia</taxon>
        <taxon>Burkholderia cepacia complex</taxon>
    </lineage>
</organism>
<evidence type="ECO:0000259" key="2">
    <source>
        <dbReference type="Pfam" id="PF05662"/>
    </source>
</evidence>
<accession>A0A2S5DN48</accession>
<dbReference type="InterPro" id="IPR008635">
    <property type="entry name" value="Coiled_stalk_dom"/>
</dbReference>
<sequence length="233" mass="22940">MLNVAGNAGARQVKGVAAGTDATDAVDLQQLQSVAAQTGAIGSSAVVYDDVSHTSITFGAVGVPVTLTNLADGSVNAGSTDAVNGRQLYAAQQATNANSGAIAALSTSTQAVTSSLSTGAVNSAALFGSFSSSTAATFSLLSTGLSATNESVSSLTSSLVAGTVGLVQQTGGTGSGRIMVGANTGGTALDVAGTSGPRQVEGRCRGHRRHRCGQPAAAAERGRPDGRNRRERS</sequence>
<dbReference type="Proteomes" id="UP000238655">
    <property type="component" value="Unassembled WGS sequence"/>
</dbReference>
<proteinExistence type="predicted"/>
<dbReference type="Pfam" id="PF05662">
    <property type="entry name" value="YadA_stalk"/>
    <property type="match status" value="2"/>
</dbReference>
<feature type="domain" description="Trimeric autotransporter adhesin YadA-like stalk" evidence="2">
    <location>
        <begin position="12"/>
        <end position="44"/>
    </location>
</feature>
<feature type="domain" description="Trimeric autotransporter adhesin YadA-like stalk" evidence="2">
    <location>
        <begin position="67"/>
        <end position="108"/>
    </location>
</feature>
<gene>
    <name evidence="3" type="ORF">C3743_39360</name>
</gene>
<name>A0A2S5DN48_9BURK</name>
<dbReference type="Gene3D" id="6.10.250.2040">
    <property type="match status" value="1"/>
</dbReference>
<protein>
    <recommendedName>
        <fullName evidence="2">Trimeric autotransporter adhesin YadA-like stalk domain-containing protein</fullName>
    </recommendedName>
</protein>
<feature type="compositionally biased region" description="Basic and acidic residues" evidence="1">
    <location>
        <begin position="220"/>
        <end position="233"/>
    </location>
</feature>
<dbReference type="InterPro" id="IPR011049">
    <property type="entry name" value="Serralysin-like_metalloprot_C"/>
</dbReference>
<reference evidence="3 4" key="1">
    <citation type="submission" date="2018-01" db="EMBL/GenBank/DDBJ databases">
        <title>Successful Treatment of Persistent Burkholderia cepacia Bacteremia with Ceftazidime-Avibactam.</title>
        <authorList>
            <person name="Tamma P."/>
            <person name="Fan Y."/>
            <person name="Bergman Y."/>
            <person name="Sick-Samuels A."/>
            <person name="Hsu A."/>
            <person name="Timp W."/>
            <person name="Simner P."/>
        </authorList>
    </citation>
    <scope>NUCLEOTIDE SEQUENCE [LARGE SCALE GENOMIC DNA]</scope>
    <source>
        <strain evidence="3 4">170816</strain>
    </source>
</reference>
<dbReference type="SUPFAM" id="SSF101967">
    <property type="entry name" value="Adhesin YadA, collagen-binding domain"/>
    <property type="match status" value="2"/>
</dbReference>
<evidence type="ECO:0000313" key="3">
    <source>
        <dbReference type="EMBL" id="POZ80483.1"/>
    </source>
</evidence>